<dbReference type="InterPro" id="IPR029071">
    <property type="entry name" value="Ubiquitin-like_domsf"/>
</dbReference>
<dbReference type="InterPro" id="IPR000626">
    <property type="entry name" value="Ubiquitin-like_dom"/>
</dbReference>
<feature type="compositionally biased region" description="Low complexity" evidence="1">
    <location>
        <begin position="202"/>
        <end position="211"/>
    </location>
</feature>
<proteinExistence type="predicted"/>
<organism evidence="3 4">
    <name type="scientific">Papaver somniferum</name>
    <name type="common">Opium poppy</name>
    <dbReference type="NCBI Taxonomy" id="3469"/>
    <lineage>
        <taxon>Eukaryota</taxon>
        <taxon>Viridiplantae</taxon>
        <taxon>Streptophyta</taxon>
        <taxon>Embryophyta</taxon>
        <taxon>Tracheophyta</taxon>
        <taxon>Spermatophyta</taxon>
        <taxon>Magnoliopsida</taxon>
        <taxon>Ranunculales</taxon>
        <taxon>Papaveraceae</taxon>
        <taxon>Papaveroideae</taxon>
        <taxon>Papaver</taxon>
    </lineage>
</organism>
<dbReference type="GO" id="GO:0031593">
    <property type="term" value="F:polyubiquitin modification-dependent protein binding"/>
    <property type="evidence" value="ECO:0007669"/>
    <property type="project" value="TreeGrafter"/>
</dbReference>
<feature type="domain" description="Ubiquitin-like" evidence="2">
    <location>
        <begin position="216"/>
        <end position="298"/>
    </location>
</feature>
<dbReference type="PROSITE" id="PS00299">
    <property type="entry name" value="UBIQUITIN_1"/>
    <property type="match status" value="1"/>
</dbReference>
<dbReference type="CDD" id="cd17039">
    <property type="entry name" value="Ubl_ubiquitin_like"/>
    <property type="match status" value="1"/>
</dbReference>
<gene>
    <name evidence="3" type="ORF">C5167_039218</name>
</gene>
<name>A0A4Y7IFN4_PAPSO</name>
<dbReference type="GO" id="GO:0070628">
    <property type="term" value="F:proteasome binding"/>
    <property type="evidence" value="ECO:0007669"/>
    <property type="project" value="TreeGrafter"/>
</dbReference>
<dbReference type="InterPro" id="IPR019954">
    <property type="entry name" value="Ubiquitin_CS"/>
</dbReference>
<feature type="compositionally biased region" description="Low complexity" evidence="1">
    <location>
        <begin position="183"/>
        <end position="194"/>
    </location>
</feature>
<dbReference type="PANTHER" id="PTHR10621:SF38">
    <property type="entry name" value="UBIQUITIN DOMAIN-CONTAINING PROTEIN 7SL RNA1-RELATED"/>
    <property type="match status" value="1"/>
</dbReference>
<protein>
    <recommendedName>
        <fullName evidence="2">Ubiquitin-like domain-containing protein</fullName>
    </recommendedName>
</protein>
<dbReference type="EMBL" id="CM010715">
    <property type="protein sequence ID" value="RZC46278.1"/>
    <property type="molecule type" value="Genomic_DNA"/>
</dbReference>
<dbReference type="OrthoDB" id="419317at2759"/>
<evidence type="ECO:0000313" key="4">
    <source>
        <dbReference type="Proteomes" id="UP000316621"/>
    </source>
</evidence>
<dbReference type="Proteomes" id="UP000316621">
    <property type="component" value="Chromosome 1"/>
</dbReference>
<evidence type="ECO:0000313" key="3">
    <source>
        <dbReference type="EMBL" id="RZC46278.1"/>
    </source>
</evidence>
<dbReference type="GO" id="GO:0043161">
    <property type="term" value="P:proteasome-mediated ubiquitin-dependent protein catabolic process"/>
    <property type="evidence" value="ECO:0007669"/>
    <property type="project" value="TreeGrafter"/>
</dbReference>
<dbReference type="GO" id="GO:0005654">
    <property type="term" value="C:nucleoplasm"/>
    <property type="evidence" value="ECO:0007669"/>
    <property type="project" value="TreeGrafter"/>
</dbReference>
<evidence type="ECO:0000259" key="2">
    <source>
        <dbReference type="PROSITE" id="PS50053"/>
    </source>
</evidence>
<dbReference type="SUPFAM" id="SSF54236">
    <property type="entry name" value="Ubiquitin-like"/>
    <property type="match status" value="3"/>
</dbReference>
<accession>A0A4Y7IFN4</accession>
<dbReference type="GO" id="GO:0043130">
    <property type="term" value="F:ubiquitin binding"/>
    <property type="evidence" value="ECO:0007669"/>
    <property type="project" value="TreeGrafter"/>
</dbReference>
<dbReference type="SMART" id="SM00213">
    <property type="entry name" value="UBQ"/>
    <property type="match status" value="2"/>
</dbReference>
<keyword evidence="4" id="KW-1185">Reference proteome</keyword>
<dbReference type="Gene3D" id="3.10.20.90">
    <property type="entry name" value="Phosphatidylinositol 3-kinase Catalytic Subunit, Chain A, domain 1"/>
    <property type="match status" value="3"/>
</dbReference>
<dbReference type="Pfam" id="PF00240">
    <property type="entry name" value="ubiquitin"/>
    <property type="match status" value="2"/>
</dbReference>
<dbReference type="OMA" id="MVLTKCG"/>
<dbReference type="AlphaFoldDB" id="A0A4Y7IFN4"/>
<dbReference type="Gramene" id="RZC46278">
    <property type="protein sequence ID" value="RZC46278"/>
    <property type="gene ID" value="C5167_039218"/>
</dbReference>
<feature type="domain" description="Ubiquitin-like" evidence="2">
    <location>
        <begin position="1"/>
        <end position="69"/>
    </location>
</feature>
<dbReference type="GO" id="GO:0005829">
    <property type="term" value="C:cytosol"/>
    <property type="evidence" value="ECO:0007669"/>
    <property type="project" value="TreeGrafter"/>
</dbReference>
<dbReference type="PANTHER" id="PTHR10621">
    <property type="entry name" value="UV EXCISION REPAIR PROTEIN RAD23"/>
    <property type="match status" value="1"/>
</dbReference>
<sequence length="300" mass="33383">MDVIFETSIGKVFKIEVGYFDTVLEMKEKIHKYEGIPISRQTLILNGQIMSDKHDTEFYQVLEGSRLHLQIDASPHQHYQQPMLPVASPKVKIEESSSSTSSTSRIQLLIKILVSKKQFSLGFDVNDTVGKLRDKVHEVEQGIPCNRLALFLSNNELIDDKRTLGDYGIVDLSEITVTLKSLPPTSMPTTTTTSGGRGGGCSMSSGSSPASNNKRLKLMVLPKCGTQKVQVEVNGNDKVPELKKELQKLNQRGVQFNLPSDGYFFIYNQNVMDEDRSFKSHEVRQGDTIEIFHGSVTGGS</sequence>
<reference evidence="3 4" key="1">
    <citation type="journal article" date="2018" name="Science">
        <title>The opium poppy genome and morphinan production.</title>
        <authorList>
            <person name="Guo L."/>
            <person name="Winzer T."/>
            <person name="Yang X."/>
            <person name="Li Y."/>
            <person name="Ning Z."/>
            <person name="He Z."/>
            <person name="Teodor R."/>
            <person name="Lu Y."/>
            <person name="Bowser T.A."/>
            <person name="Graham I.A."/>
            <person name="Ye K."/>
        </authorList>
    </citation>
    <scope>NUCLEOTIDE SEQUENCE [LARGE SCALE GENOMIC DNA]</scope>
    <source>
        <strain evidence="4">cv. HN1</strain>
        <tissue evidence="3">Leaves</tissue>
    </source>
</reference>
<dbReference type="STRING" id="3469.A0A4Y7IFN4"/>
<feature type="region of interest" description="Disordered" evidence="1">
    <location>
        <begin position="183"/>
        <end position="212"/>
    </location>
</feature>
<feature type="domain" description="Ubiquitin-like" evidence="2">
    <location>
        <begin position="106"/>
        <end position="180"/>
    </location>
</feature>
<dbReference type="PROSITE" id="PS50053">
    <property type="entry name" value="UBIQUITIN_2"/>
    <property type="match status" value="3"/>
</dbReference>
<evidence type="ECO:0000256" key="1">
    <source>
        <dbReference type="SAM" id="MobiDB-lite"/>
    </source>
</evidence>